<proteinExistence type="predicted"/>
<dbReference type="InterPro" id="IPR036873">
    <property type="entry name" value="Rhodanese-like_dom_sf"/>
</dbReference>
<dbReference type="PROSITE" id="PS50206">
    <property type="entry name" value="RHODANESE_3"/>
    <property type="match status" value="1"/>
</dbReference>
<reference evidence="2 3" key="1">
    <citation type="journal article" date="2015" name="Mol. Biochem. Parasitol.">
        <title>Identification of polymorphic genes for use in assemblage B genotyping assays through comparative genomics of multiple assemblage B Giardia duodenalis isolates.</title>
        <authorList>
            <person name="Wielinga C."/>
            <person name="Thompson R.C."/>
            <person name="Monis P."/>
            <person name="Ryan U."/>
        </authorList>
    </citation>
    <scope>NUCLEOTIDE SEQUENCE [LARGE SCALE GENOMIC DNA]</scope>
    <source>
        <strain evidence="2 3">BAH15c1</strain>
    </source>
</reference>
<dbReference type="Gene3D" id="3.40.250.10">
    <property type="entry name" value="Rhodanese-like domain"/>
    <property type="match status" value="1"/>
</dbReference>
<dbReference type="OrthoDB" id="566238at2759"/>
<sequence>MSCKLWEKFVDFHLFPPFYNAKIRMSEDYKFKSIEATDFRSTLEKHPGAAVVDVRDVDFGQDGGVLNGSIHVPVNTIDANLDTVSQFKDAPACFVYCRSSGGRAHRSAHAIQTAFPEKPVYLVKGGIRALVQTLPSSEFSKQE</sequence>
<feature type="domain" description="Rhodanese" evidence="1">
    <location>
        <begin position="45"/>
        <end position="139"/>
    </location>
</feature>
<evidence type="ECO:0000259" key="1">
    <source>
        <dbReference type="PROSITE" id="PS50206"/>
    </source>
</evidence>
<dbReference type="Pfam" id="PF00581">
    <property type="entry name" value="Rhodanese"/>
    <property type="match status" value="1"/>
</dbReference>
<evidence type="ECO:0000313" key="2">
    <source>
        <dbReference type="EMBL" id="KWX15085.1"/>
    </source>
</evidence>
<gene>
    <name evidence="2" type="ORF">QR46_0888</name>
</gene>
<name>A0A132NYE5_GIAIN</name>
<dbReference type="SMART" id="SM00450">
    <property type="entry name" value="RHOD"/>
    <property type="match status" value="1"/>
</dbReference>
<comment type="caution">
    <text evidence="2">The sequence shown here is derived from an EMBL/GenBank/DDBJ whole genome shotgun (WGS) entry which is preliminary data.</text>
</comment>
<dbReference type="VEuPathDB" id="GiardiaDB:QR46_0888"/>
<dbReference type="InterPro" id="IPR001763">
    <property type="entry name" value="Rhodanese-like_dom"/>
</dbReference>
<organism evidence="2 3">
    <name type="scientific">Giardia duodenalis assemblage B</name>
    <dbReference type="NCBI Taxonomy" id="1394984"/>
    <lineage>
        <taxon>Eukaryota</taxon>
        <taxon>Metamonada</taxon>
        <taxon>Diplomonadida</taxon>
        <taxon>Hexamitidae</taxon>
        <taxon>Giardiinae</taxon>
        <taxon>Giardia</taxon>
    </lineage>
</organism>
<dbReference type="Proteomes" id="UP000070089">
    <property type="component" value="Unassembled WGS sequence"/>
</dbReference>
<dbReference type="AlphaFoldDB" id="A0A132NYE5"/>
<dbReference type="EMBL" id="JXTI01000015">
    <property type="protein sequence ID" value="KWX15085.1"/>
    <property type="molecule type" value="Genomic_DNA"/>
</dbReference>
<accession>A0A132NYE5</accession>
<evidence type="ECO:0000313" key="3">
    <source>
        <dbReference type="Proteomes" id="UP000070089"/>
    </source>
</evidence>
<dbReference type="SUPFAM" id="SSF52821">
    <property type="entry name" value="Rhodanese/Cell cycle control phosphatase"/>
    <property type="match status" value="1"/>
</dbReference>
<protein>
    <submittedName>
        <fullName evidence="2">Rhodanese family protein</fullName>
    </submittedName>
</protein>